<feature type="region of interest" description="Disordered" evidence="1">
    <location>
        <begin position="1"/>
        <end position="20"/>
    </location>
</feature>
<gene>
    <name evidence="2" type="ORF">LTRI10_LOCUS7795</name>
</gene>
<evidence type="ECO:0000313" key="3">
    <source>
        <dbReference type="Proteomes" id="UP001497516"/>
    </source>
</evidence>
<dbReference type="EMBL" id="OZ034814">
    <property type="protein sequence ID" value="CAL1360353.1"/>
    <property type="molecule type" value="Genomic_DNA"/>
</dbReference>
<proteinExistence type="predicted"/>
<sequence>MPSPMSRNSNASSPIDSRSGFCPNTKIYQCLRSPAPLPQATAPLSVTNYVFSLINSFPLPPTVSALLDGITRNRNISKATEEGNF</sequence>
<organism evidence="2 3">
    <name type="scientific">Linum trigynum</name>
    <dbReference type="NCBI Taxonomy" id="586398"/>
    <lineage>
        <taxon>Eukaryota</taxon>
        <taxon>Viridiplantae</taxon>
        <taxon>Streptophyta</taxon>
        <taxon>Embryophyta</taxon>
        <taxon>Tracheophyta</taxon>
        <taxon>Spermatophyta</taxon>
        <taxon>Magnoliopsida</taxon>
        <taxon>eudicotyledons</taxon>
        <taxon>Gunneridae</taxon>
        <taxon>Pentapetalae</taxon>
        <taxon>rosids</taxon>
        <taxon>fabids</taxon>
        <taxon>Malpighiales</taxon>
        <taxon>Linaceae</taxon>
        <taxon>Linum</taxon>
    </lineage>
</organism>
<evidence type="ECO:0000313" key="2">
    <source>
        <dbReference type="EMBL" id="CAL1360353.1"/>
    </source>
</evidence>
<name>A0AAV2CWX0_9ROSI</name>
<reference evidence="2 3" key="1">
    <citation type="submission" date="2024-04" db="EMBL/GenBank/DDBJ databases">
        <authorList>
            <person name="Fracassetti M."/>
        </authorList>
    </citation>
    <scope>NUCLEOTIDE SEQUENCE [LARGE SCALE GENOMIC DNA]</scope>
</reference>
<protein>
    <submittedName>
        <fullName evidence="2">Uncharacterized protein</fullName>
    </submittedName>
</protein>
<dbReference type="AlphaFoldDB" id="A0AAV2CWX0"/>
<feature type="compositionally biased region" description="Polar residues" evidence="1">
    <location>
        <begin position="1"/>
        <end position="16"/>
    </location>
</feature>
<keyword evidence="3" id="KW-1185">Reference proteome</keyword>
<dbReference type="Proteomes" id="UP001497516">
    <property type="component" value="Chromosome 10"/>
</dbReference>
<evidence type="ECO:0000256" key="1">
    <source>
        <dbReference type="SAM" id="MobiDB-lite"/>
    </source>
</evidence>
<accession>A0AAV2CWX0</accession>